<dbReference type="AlphaFoldDB" id="A0A9D7SFF4"/>
<comment type="caution">
    <text evidence="1">The sequence shown here is derived from an EMBL/GenBank/DDBJ whole genome shotgun (WGS) entry which is preliminary data.</text>
</comment>
<proteinExistence type="predicted"/>
<evidence type="ECO:0000313" key="1">
    <source>
        <dbReference type="EMBL" id="MBK9796657.1"/>
    </source>
</evidence>
<reference evidence="1" key="1">
    <citation type="submission" date="2020-10" db="EMBL/GenBank/DDBJ databases">
        <title>Connecting structure to function with the recovery of over 1000 high-quality activated sludge metagenome-assembled genomes encoding full-length rRNA genes using long-read sequencing.</title>
        <authorList>
            <person name="Singleton C.M."/>
            <person name="Petriglieri F."/>
            <person name="Kristensen J.M."/>
            <person name="Kirkegaard R.H."/>
            <person name="Michaelsen T.Y."/>
            <person name="Andersen M.H."/>
            <person name="Karst S.M."/>
            <person name="Dueholm M.S."/>
            <person name="Nielsen P.H."/>
            <person name="Albertsen M."/>
        </authorList>
    </citation>
    <scope>NUCLEOTIDE SEQUENCE</scope>
    <source>
        <strain evidence="1">Skiv_18-Q3-R9-52_MAXAC.067</strain>
    </source>
</reference>
<name>A0A9D7SFF4_9BACT</name>
<protein>
    <submittedName>
        <fullName evidence="1">Uncharacterized protein</fullName>
    </submittedName>
</protein>
<sequence>MSAEDLWRATLHDFNNLLAGLQGVLDLSDPRLPLDARNRMRLETTLEDGKTLIHMARSLALGRHPDSGLAPWSEWQAALEARLESMAVLFRCPIELRDREAEGTAWPTVLVEWAAAFTRQILPWAAPGPLRLEATAAPEAWILTWLGDAPMPMALLPEPPPDSPQNLPSLWLRATAERLGITLQESPGGLVARMARPCSS</sequence>
<organism evidence="1 2">
    <name type="scientific">Candidatus Geothrix skivensis</name>
    <dbReference type="NCBI Taxonomy" id="2954439"/>
    <lineage>
        <taxon>Bacteria</taxon>
        <taxon>Pseudomonadati</taxon>
        <taxon>Acidobacteriota</taxon>
        <taxon>Holophagae</taxon>
        <taxon>Holophagales</taxon>
        <taxon>Holophagaceae</taxon>
        <taxon>Geothrix</taxon>
    </lineage>
</organism>
<dbReference type="EMBL" id="JADKIO010000006">
    <property type="protein sequence ID" value="MBK9796657.1"/>
    <property type="molecule type" value="Genomic_DNA"/>
</dbReference>
<dbReference type="Proteomes" id="UP000886657">
    <property type="component" value="Unassembled WGS sequence"/>
</dbReference>
<gene>
    <name evidence="1" type="ORF">IPP58_09180</name>
</gene>
<evidence type="ECO:0000313" key="2">
    <source>
        <dbReference type="Proteomes" id="UP000886657"/>
    </source>
</evidence>
<accession>A0A9D7SFF4</accession>